<gene>
    <name evidence="2" type="ORF">SCARR_04176</name>
</gene>
<reference evidence="2 3" key="1">
    <citation type="submission" date="2019-04" db="EMBL/GenBank/DDBJ databases">
        <authorList>
            <person name="Van Vliet M D."/>
        </authorList>
    </citation>
    <scope>NUCLEOTIDE SEQUENCE [LARGE SCALE GENOMIC DNA]</scope>
    <source>
        <strain evidence="2 3">F21</strain>
    </source>
</reference>
<dbReference type="Proteomes" id="UP000346198">
    <property type="component" value="Unassembled WGS sequence"/>
</dbReference>
<feature type="transmembrane region" description="Helical" evidence="1">
    <location>
        <begin position="93"/>
        <end position="111"/>
    </location>
</feature>
<dbReference type="EMBL" id="CAAHFH010000002">
    <property type="protein sequence ID" value="VGO22095.1"/>
    <property type="molecule type" value="Genomic_DNA"/>
</dbReference>
<keyword evidence="1" id="KW-0812">Transmembrane</keyword>
<evidence type="ECO:0000313" key="2">
    <source>
        <dbReference type="EMBL" id="VGO22095.1"/>
    </source>
</evidence>
<name>A0A6C2UPA1_9BACT</name>
<feature type="transmembrane region" description="Helical" evidence="1">
    <location>
        <begin position="155"/>
        <end position="178"/>
    </location>
</feature>
<evidence type="ECO:0000313" key="3">
    <source>
        <dbReference type="Proteomes" id="UP000346198"/>
    </source>
</evidence>
<feature type="transmembrane region" description="Helical" evidence="1">
    <location>
        <begin position="118"/>
        <end position="143"/>
    </location>
</feature>
<keyword evidence="1" id="KW-1133">Transmembrane helix</keyword>
<keyword evidence="1" id="KW-0472">Membrane</keyword>
<accession>A0A6C2UPA1</accession>
<organism evidence="2 3">
    <name type="scientific">Pontiella sulfatireligans</name>
    <dbReference type="NCBI Taxonomy" id="2750658"/>
    <lineage>
        <taxon>Bacteria</taxon>
        <taxon>Pseudomonadati</taxon>
        <taxon>Kiritimatiellota</taxon>
        <taxon>Kiritimatiellia</taxon>
        <taxon>Kiritimatiellales</taxon>
        <taxon>Pontiellaceae</taxon>
        <taxon>Pontiella</taxon>
    </lineage>
</organism>
<dbReference type="RefSeq" id="WP_136063504.1">
    <property type="nucleotide sequence ID" value="NZ_CAAHFH010000002.1"/>
</dbReference>
<keyword evidence="3" id="KW-1185">Reference proteome</keyword>
<proteinExistence type="predicted"/>
<evidence type="ECO:0000256" key="1">
    <source>
        <dbReference type="SAM" id="Phobius"/>
    </source>
</evidence>
<sequence>MTLQAIAIILGALAAAGGLMGVFRPDLIKKFAELFPRSVAPAWIFTALCCVLGAKEALGMNMGFLDAYKKYIYVISPAVFIASVVYMKELLAPRALGGFLCLIAVPILHIARWHESPLRLVVVVAVYLWIIYGIVLLMSPWYFRKINKPFMENEALFKATAFGKTAFGIALLLLGLFVY</sequence>
<protein>
    <submittedName>
        <fullName evidence="2">Uncharacterized protein</fullName>
    </submittedName>
</protein>
<feature type="transmembrane region" description="Helical" evidence="1">
    <location>
        <begin position="40"/>
        <end position="58"/>
    </location>
</feature>
<dbReference type="AlphaFoldDB" id="A0A6C2UPA1"/>